<name>A0A1T4UZ55_9GAMM</name>
<organism evidence="1 2">
    <name type="scientific">Photobacterium toruni</name>
    <dbReference type="NCBI Taxonomy" id="1935446"/>
    <lineage>
        <taxon>Bacteria</taxon>
        <taxon>Pseudomonadati</taxon>
        <taxon>Pseudomonadota</taxon>
        <taxon>Gammaproteobacteria</taxon>
        <taxon>Vibrionales</taxon>
        <taxon>Vibrionaceae</taxon>
        <taxon>Photobacterium</taxon>
    </lineage>
</organism>
<gene>
    <name evidence="1" type="ORF">CZ814_03912</name>
</gene>
<accession>A0A1T4UZ55</accession>
<evidence type="ECO:0000313" key="2">
    <source>
        <dbReference type="Proteomes" id="UP000191116"/>
    </source>
</evidence>
<dbReference type="AlphaFoldDB" id="A0A1T4UZ55"/>
<proteinExistence type="predicted"/>
<dbReference type="EMBL" id="FUWP01000043">
    <property type="protein sequence ID" value="SKA57908.1"/>
    <property type="molecule type" value="Genomic_DNA"/>
</dbReference>
<dbReference type="RefSeq" id="WP_080176535.1">
    <property type="nucleotide sequence ID" value="NZ_AP024854.1"/>
</dbReference>
<evidence type="ECO:0000313" key="1">
    <source>
        <dbReference type="EMBL" id="SKA57908.1"/>
    </source>
</evidence>
<protein>
    <submittedName>
        <fullName evidence="1">Uncharacterized protein</fullName>
    </submittedName>
</protein>
<reference evidence="1 2" key="1">
    <citation type="submission" date="2017-02" db="EMBL/GenBank/DDBJ databases">
        <authorList>
            <person name="Peterson S.W."/>
        </authorList>
    </citation>
    <scope>NUCLEOTIDE SEQUENCE [LARGE SCALE GENOMIC DNA]</scope>
    <source>
        <strain evidence="1 2">CECT 9189</strain>
    </source>
</reference>
<dbReference type="OrthoDB" id="5830125at2"/>
<dbReference type="Proteomes" id="UP000191116">
    <property type="component" value="Unassembled WGS sequence"/>
</dbReference>
<sequence>MSLEQQIGALVKASENLTGAVNGKIGEIDKHLQQSTEQIQGEINNLRSMLPRIIITKNQVLKVNSGERFPSGFSVHSDITLELYKSISADPQSRQSDAISLLAEIENDIGFDIRKTDYYRQPFNIYKLKWTQGTTWLAFPQSSDGVGLNDAIPLSSFLTIGAFVKVISGSIRGAWGEGAIEGKWKFTGHRTTGGSWFGSYTHLHPMRNTSNGELLVALPAAITGYIEKPADWFDNIIL</sequence>